<dbReference type="Pfam" id="PF01987">
    <property type="entry name" value="AIM24"/>
    <property type="match status" value="1"/>
</dbReference>
<evidence type="ECO:0000313" key="1">
    <source>
        <dbReference type="EMBL" id="SKA70119.1"/>
    </source>
</evidence>
<dbReference type="InterPro" id="IPR002838">
    <property type="entry name" value="AIM24"/>
</dbReference>
<dbReference type="Proteomes" id="UP000190460">
    <property type="component" value="Unassembled WGS sequence"/>
</dbReference>
<dbReference type="RefSeq" id="WP_078921138.1">
    <property type="nucleotide sequence ID" value="NZ_FUYB01000002.1"/>
</dbReference>
<gene>
    <name evidence="1" type="ORF">SAMN02745130_00661</name>
</gene>
<dbReference type="PANTHER" id="PTHR43657:SF1">
    <property type="entry name" value="ALTERED INHERITANCE OF MITOCHONDRIA PROTEIN 24, MITOCHONDRIAL"/>
    <property type="match status" value="1"/>
</dbReference>
<sequence>MTTFTVTGEIDPFLHVSLKKGDKIYCESGSMVMMEATLDLQGRMSGGLGQALIRRFANGESFFQQHIEATRGDGDCLLSPALPGAMEIVAVGEAQYILNDGAFVAATSDVALQVRTQGVGNALFGQSGGFFVMETAGKGQLVVSGFGTIFSLDVEPNKDLIIDNAHVVCWDKQLHYELSVTTGNPRQGGGLGGLLGNLVNSVTSGEGVVLRFSGRGKVYICSRNPSSFAKLMAKAGVAGA</sequence>
<evidence type="ECO:0000313" key="2">
    <source>
        <dbReference type="Proteomes" id="UP000190460"/>
    </source>
</evidence>
<dbReference type="PANTHER" id="PTHR43657">
    <property type="entry name" value="TRYPTOPHAN RNA-BINDING ATTENUATOR PROTEIN-LIKE PROTEIN"/>
    <property type="match status" value="1"/>
</dbReference>
<organism evidence="1 2">
    <name type="scientific">Thiothrix eikelboomii</name>
    <dbReference type="NCBI Taxonomy" id="92487"/>
    <lineage>
        <taxon>Bacteria</taxon>
        <taxon>Pseudomonadati</taxon>
        <taxon>Pseudomonadota</taxon>
        <taxon>Gammaproteobacteria</taxon>
        <taxon>Thiotrichales</taxon>
        <taxon>Thiotrichaceae</taxon>
        <taxon>Thiothrix</taxon>
    </lineage>
</organism>
<dbReference type="InterPro" id="IPR016031">
    <property type="entry name" value="Trp_RNA-bd_attenuator-like_dom"/>
</dbReference>
<dbReference type="NCBIfam" id="TIGR00266">
    <property type="entry name" value="TIGR00266 family protein"/>
    <property type="match status" value="1"/>
</dbReference>
<dbReference type="Gene3D" id="3.60.160.10">
    <property type="entry name" value="Mitochondrial biogenesis AIM24"/>
    <property type="match status" value="1"/>
</dbReference>
<dbReference type="STRING" id="92487.SAMN02745130_00661"/>
<dbReference type="EMBL" id="FUYB01000002">
    <property type="protein sequence ID" value="SKA70119.1"/>
    <property type="molecule type" value="Genomic_DNA"/>
</dbReference>
<reference evidence="1 2" key="1">
    <citation type="submission" date="2017-02" db="EMBL/GenBank/DDBJ databases">
        <authorList>
            <person name="Peterson S.W."/>
        </authorList>
    </citation>
    <scope>NUCLEOTIDE SEQUENCE [LARGE SCALE GENOMIC DNA]</scope>
    <source>
        <strain evidence="1 2">ATCC 49788</strain>
    </source>
</reference>
<dbReference type="OrthoDB" id="9779518at2"/>
<proteinExistence type="predicted"/>
<dbReference type="SUPFAM" id="SSF51219">
    <property type="entry name" value="TRAP-like"/>
    <property type="match status" value="1"/>
</dbReference>
<keyword evidence="2" id="KW-1185">Reference proteome</keyword>
<name>A0A1T4VZ01_9GAMM</name>
<protein>
    <submittedName>
        <fullName evidence="1">TIGR00266 family protein</fullName>
    </submittedName>
</protein>
<dbReference type="InterPro" id="IPR036983">
    <property type="entry name" value="AIM24_sf"/>
</dbReference>
<dbReference type="AlphaFoldDB" id="A0A1T4VZ01"/>
<accession>A0A1T4VZ01</accession>